<dbReference type="Gene3D" id="1.20.1720.10">
    <property type="entry name" value="Multidrug resistance protein D"/>
    <property type="match status" value="1"/>
</dbReference>
<accession>A0ABU0GG61</accession>
<evidence type="ECO:0000256" key="9">
    <source>
        <dbReference type="SAM" id="Phobius"/>
    </source>
</evidence>
<feature type="transmembrane region" description="Helical" evidence="9">
    <location>
        <begin position="282"/>
        <end position="306"/>
    </location>
</feature>
<comment type="subcellular location">
    <subcellularLocation>
        <location evidence="1">Cell membrane</location>
        <topology evidence="1">Multi-pass membrane protein</topology>
    </subcellularLocation>
</comment>
<evidence type="ECO:0000256" key="7">
    <source>
        <dbReference type="ARBA" id="ARBA00023136"/>
    </source>
</evidence>
<dbReference type="PROSITE" id="PS50850">
    <property type="entry name" value="MFS"/>
    <property type="match status" value="1"/>
</dbReference>
<feature type="transmembrane region" description="Helical" evidence="9">
    <location>
        <begin position="437"/>
        <end position="457"/>
    </location>
</feature>
<keyword evidence="3" id="KW-0813">Transport</keyword>
<evidence type="ECO:0000256" key="6">
    <source>
        <dbReference type="ARBA" id="ARBA00022989"/>
    </source>
</evidence>
<proteinExistence type="inferred from homology"/>
<dbReference type="PROSITE" id="PS00216">
    <property type="entry name" value="SUGAR_TRANSPORT_1"/>
    <property type="match status" value="1"/>
</dbReference>
<feature type="transmembrane region" description="Helical" evidence="9">
    <location>
        <begin position="202"/>
        <end position="224"/>
    </location>
</feature>
<keyword evidence="12" id="KW-1185">Reference proteome</keyword>
<keyword evidence="5 9" id="KW-0812">Transmembrane</keyword>
<evidence type="ECO:0000313" key="12">
    <source>
        <dbReference type="Proteomes" id="UP001240250"/>
    </source>
</evidence>
<evidence type="ECO:0000256" key="3">
    <source>
        <dbReference type="ARBA" id="ARBA00022448"/>
    </source>
</evidence>
<evidence type="ECO:0000259" key="10">
    <source>
        <dbReference type="PROSITE" id="PS50850"/>
    </source>
</evidence>
<feature type="transmembrane region" description="Helical" evidence="9">
    <location>
        <begin position="351"/>
        <end position="368"/>
    </location>
</feature>
<dbReference type="Pfam" id="PF07690">
    <property type="entry name" value="MFS_1"/>
    <property type="match status" value="1"/>
</dbReference>
<organism evidence="11 12">
    <name type="scientific">Cellulomonas iranensis</name>
    <dbReference type="NCBI Taxonomy" id="76862"/>
    <lineage>
        <taxon>Bacteria</taxon>
        <taxon>Bacillati</taxon>
        <taxon>Actinomycetota</taxon>
        <taxon>Actinomycetes</taxon>
        <taxon>Micrococcales</taxon>
        <taxon>Cellulomonadaceae</taxon>
        <taxon>Cellulomonas</taxon>
    </lineage>
</organism>
<sequence length="470" mass="47280">MREPDPQVPVPDAPAVPAPGTVTPSVPAPSTAASAAPATAAAAAADAAAPGPAVPGAPGTAGAADAPDSPRYRPDAKHVLLLGTMAALPAVSTDIYLPSLPEVARDLGTTAAAAQLTIAGMMVGGALGQLVIGPVSDRFGRRLPVLVGVALHVVTSLLCAIAPAIVPLVALRVAQGFFNAAATVVAMALIRDRFVGSDASRLMSRLMLVIGVAPLFAPSVGGLIAGELGWRAVFVALALFGASVWVLVLLKMPETLPAERRRPGGVRTALAGYAHLLRDRHFVALAVLPGLMMAVLMTYVVASPFVLQEGYGLTEHQFALLFAVNGLGLVLGAQVNAAIVRRVSPIRILRVVQVATVVLTGLLLVVALTGAGGLWGLLVVLWLVLALVNFAPPNASAIALGRHGAIAGTAAAFIGACQAGLGGLVSNLSGLFGGDAVAMAAVMTGTSVLALAILAFATPAFRRGGAWSLG</sequence>
<evidence type="ECO:0000256" key="5">
    <source>
        <dbReference type="ARBA" id="ARBA00022692"/>
    </source>
</evidence>
<dbReference type="CDD" id="cd17320">
    <property type="entry name" value="MFS_MdfA_MDR_like"/>
    <property type="match status" value="1"/>
</dbReference>
<dbReference type="RefSeq" id="WP_070318804.1">
    <property type="nucleotide sequence ID" value="NZ_CP194061.1"/>
</dbReference>
<feature type="transmembrane region" description="Helical" evidence="9">
    <location>
        <begin position="172"/>
        <end position="190"/>
    </location>
</feature>
<evidence type="ECO:0000256" key="4">
    <source>
        <dbReference type="ARBA" id="ARBA00022475"/>
    </source>
</evidence>
<dbReference type="InterPro" id="IPR005829">
    <property type="entry name" value="Sugar_transporter_CS"/>
</dbReference>
<evidence type="ECO:0000256" key="2">
    <source>
        <dbReference type="ARBA" id="ARBA00006236"/>
    </source>
</evidence>
<keyword evidence="6 9" id="KW-1133">Transmembrane helix</keyword>
<evidence type="ECO:0000313" key="11">
    <source>
        <dbReference type="EMBL" id="MDQ0424317.1"/>
    </source>
</evidence>
<reference evidence="11 12" key="1">
    <citation type="submission" date="2023-07" db="EMBL/GenBank/DDBJ databases">
        <title>Sequencing the genomes of 1000 actinobacteria strains.</title>
        <authorList>
            <person name="Klenk H.-P."/>
        </authorList>
    </citation>
    <scope>NUCLEOTIDE SEQUENCE [LARGE SCALE GENOMIC DNA]</scope>
    <source>
        <strain evidence="11 12">DSM 14785</strain>
    </source>
</reference>
<feature type="transmembrane region" description="Helical" evidence="9">
    <location>
        <begin position="79"/>
        <end position="99"/>
    </location>
</feature>
<dbReference type="NCBIfam" id="TIGR00710">
    <property type="entry name" value="efflux_Bcr_CflA"/>
    <property type="match status" value="1"/>
</dbReference>
<feature type="compositionally biased region" description="Low complexity" evidence="8">
    <location>
        <begin position="18"/>
        <end position="67"/>
    </location>
</feature>
<comment type="similarity">
    <text evidence="2">Belongs to the major facilitator superfamily. Bcr/CmlA family.</text>
</comment>
<name>A0ABU0GG61_9CELL</name>
<dbReference type="PANTHER" id="PTHR23502">
    <property type="entry name" value="MAJOR FACILITATOR SUPERFAMILY"/>
    <property type="match status" value="1"/>
</dbReference>
<feature type="transmembrane region" description="Helical" evidence="9">
    <location>
        <begin position="230"/>
        <end position="250"/>
    </location>
</feature>
<keyword evidence="4" id="KW-1003">Cell membrane</keyword>
<feature type="transmembrane region" description="Helical" evidence="9">
    <location>
        <begin position="318"/>
        <end position="339"/>
    </location>
</feature>
<dbReference type="PANTHER" id="PTHR23502:SF132">
    <property type="entry name" value="POLYAMINE TRANSPORTER 2-RELATED"/>
    <property type="match status" value="1"/>
</dbReference>
<protein>
    <submittedName>
        <fullName evidence="11">DHA1 family bicyclomycin/chloramphenicol resistance-like MFS transporter</fullName>
    </submittedName>
</protein>
<feature type="transmembrane region" description="Helical" evidence="9">
    <location>
        <begin position="111"/>
        <end position="133"/>
    </location>
</feature>
<dbReference type="Proteomes" id="UP001240250">
    <property type="component" value="Unassembled WGS sequence"/>
</dbReference>
<feature type="domain" description="Major facilitator superfamily (MFS) profile" evidence="10">
    <location>
        <begin position="78"/>
        <end position="462"/>
    </location>
</feature>
<dbReference type="InterPro" id="IPR004812">
    <property type="entry name" value="Efflux_drug-R_Bcr/CmlA"/>
</dbReference>
<feature type="region of interest" description="Disordered" evidence="8">
    <location>
        <begin position="1"/>
        <end position="70"/>
    </location>
</feature>
<dbReference type="EMBL" id="JAUSVM010000001">
    <property type="protein sequence ID" value="MDQ0424317.1"/>
    <property type="molecule type" value="Genomic_DNA"/>
</dbReference>
<feature type="compositionally biased region" description="Pro residues" evidence="8">
    <location>
        <begin position="1"/>
        <end position="17"/>
    </location>
</feature>
<dbReference type="InterPro" id="IPR011701">
    <property type="entry name" value="MFS"/>
</dbReference>
<evidence type="ECO:0000256" key="1">
    <source>
        <dbReference type="ARBA" id="ARBA00004651"/>
    </source>
</evidence>
<gene>
    <name evidence="11" type="ORF">JO380_000698</name>
</gene>
<feature type="transmembrane region" description="Helical" evidence="9">
    <location>
        <begin position="145"/>
        <end position="166"/>
    </location>
</feature>
<keyword evidence="7 9" id="KW-0472">Membrane</keyword>
<dbReference type="InterPro" id="IPR036259">
    <property type="entry name" value="MFS_trans_sf"/>
</dbReference>
<dbReference type="SUPFAM" id="SSF103473">
    <property type="entry name" value="MFS general substrate transporter"/>
    <property type="match status" value="1"/>
</dbReference>
<feature type="transmembrane region" description="Helical" evidence="9">
    <location>
        <begin position="374"/>
        <end position="392"/>
    </location>
</feature>
<comment type="caution">
    <text evidence="11">The sequence shown here is derived from an EMBL/GenBank/DDBJ whole genome shotgun (WGS) entry which is preliminary data.</text>
</comment>
<dbReference type="InterPro" id="IPR020846">
    <property type="entry name" value="MFS_dom"/>
</dbReference>
<feature type="transmembrane region" description="Helical" evidence="9">
    <location>
        <begin position="404"/>
        <end position="425"/>
    </location>
</feature>
<evidence type="ECO:0000256" key="8">
    <source>
        <dbReference type="SAM" id="MobiDB-lite"/>
    </source>
</evidence>